<evidence type="ECO:0000313" key="3">
    <source>
        <dbReference type="EMBL" id="KAF2405510.1"/>
    </source>
</evidence>
<evidence type="ECO:0000259" key="2">
    <source>
        <dbReference type="Pfam" id="PF11274"/>
    </source>
</evidence>
<accession>A0A6G1IB42</accession>
<dbReference type="PANTHER" id="PTHR40370:SF1">
    <property type="entry name" value="DUF3074 DOMAIN-CONTAINING PROTEIN"/>
    <property type="match status" value="1"/>
</dbReference>
<dbReference type="EMBL" id="ML996687">
    <property type="protein sequence ID" value="KAF2405510.1"/>
    <property type="molecule type" value="Genomic_DNA"/>
</dbReference>
<evidence type="ECO:0000256" key="1">
    <source>
        <dbReference type="SAM" id="MobiDB-lite"/>
    </source>
</evidence>
<feature type="region of interest" description="Disordered" evidence="1">
    <location>
        <begin position="1"/>
        <end position="64"/>
    </location>
</feature>
<reference evidence="3" key="1">
    <citation type="journal article" date="2020" name="Stud. Mycol.">
        <title>101 Dothideomycetes genomes: a test case for predicting lifestyles and emergence of pathogens.</title>
        <authorList>
            <person name="Haridas S."/>
            <person name="Albert R."/>
            <person name="Binder M."/>
            <person name="Bloem J."/>
            <person name="Labutti K."/>
            <person name="Salamov A."/>
            <person name="Andreopoulos B."/>
            <person name="Baker S."/>
            <person name="Barry K."/>
            <person name="Bills G."/>
            <person name="Bluhm B."/>
            <person name="Cannon C."/>
            <person name="Castanera R."/>
            <person name="Culley D."/>
            <person name="Daum C."/>
            <person name="Ezra D."/>
            <person name="Gonzalez J."/>
            <person name="Henrissat B."/>
            <person name="Kuo A."/>
            <person name="Liang C."/>
            <person name="Lipzen A."/>
            <person name="Lutzoni F."/>
            <person name="Magnuson J."/>
            <person name="Mondo S."/>
            <person name="Nolan M."/>
            <person name="Ohm R."/>
            <person name="Pangilinan J."/>
            <person name="Park H.-J."/>
            <person name="Ramirez L."/>
            <person name="Alfaro M."/>
            <person name="Sun H."/>
            <person name="Tritt A."/>
            <person name="Yoshinaga Y."/>
            <person name="Zwiers L.-H."/>
            <person name="Turgeon B."/>
            <person name="Goodwin S."/>
            <person name="Spatafora J."/>
            <person name="Crous P."/>
            <person name="Grigoriev I."/>
        </authorList>
    </citation>
    <scope>NUCLEOTIDE SEQUENCE</scope>
    <source>
        <strain evidence="3">CBS 262.69</strain>
    </source>
</reference>
<keyword evidence="4" id="KW-1185">Reference proteome</keyword>
<protein>
    <recommendedName>
        <fullName evidence="2">DUF3074 domain-containing protein</fullName>
    </recommendedName>
</protein>
<name>A0A6G1IB42_9PEZI</name>
<dbReference type="InterPro" id="IPR024500">
    <property type="entry name" value="DUF3074"/>
</dbReference>
<dbReference type="InterPro" id="IPR023393">
    <property type="entry name" value="START-like_dom_sf"/>
</dbReference>
<gene>
    <name evidence="3" type="ORF">EJ06DRAFT_578671</name>
</gene>
<feature type="compositionally biased region" description="Low complexity" evidence="1">
    <location>
        <begin position="27"/>
        <end position="46"/>
    </location>
</feature>
<organism evidence="3 4">
    <name type="scientific">Trichodelitschia bisporula</name>
    <dbReference type="NCBI Taxonomy" id="703511"/>
    <lineage>
        <taxon>Eukaryota</taxon>
        <taxon>Fungi</taxon>
        <taxon>Dikarya</taxon>
        <taxon>Ascomycota</taxon>
        <taxon>Pezizomycotina</taxon>
        <taxon>Dothideomycetes</taxon>
        <taxon>Dothideomycetes incertae sedis</taxon>
        <taxon>Phaeotrichales</taxon>
        <taxon>Phaeotrichaceae</taxon>
        <taxon>Trichodelitschia</taxon>
    </lineage>
</organism>
<feature type="domain" description="DUF3074" evidence="2">
    <location>
        <begin position="145"/>
        <end position="354"/>
    </location>
</feature>
<dbReference type="OrthoDB" id="6423603at2759"/>
<sequence>MAMPTAEPTADVAPASEPLPSHPPAAPGASTAPASAALTSPLATAPAAPPAEQPPALVSAPPSDHPPLVRLAALSVDKVPGHAALGTAESGGSGEEARVFAARVLVEGVKFAEGVQGGEFKARGWKSGVEILVRKIVHGRIAEDWVARRSLHVQGRENERAADFAEFEVGLLRDHSLHEAEYTPNVFDAGRVCDWDVELQGKAVTSLDSALNRGGQIGENAALGGFDDVTMRVYEMAHHIPFPLHNRVFATLIIAGKLSPAAFIVVQIPIDLSHSPAARYSSGKHRTDGESPRQKKRVVIGQYASVEKVEVAEDKRVRWIMATASDAKGWLPKWVQKRAVPGAIAKDVPWFLTWNHKQRKVQYGHEYGS</sequence>
<evidence type="ECO:0000313" key="4">
    <source>
        <dbReference type="Proteomes" id="UP000799640"/>
    </source>
</evidence>
<dbReference type="PANTHER" id="PTHR40370">
    <property type="entry name" value="EXPRESSED PROTEIN"/>
    <property type="match status" value="1"/>
</dbReference>
<dbReference type="SUPFAM" id="SSF55961">
    <property type="entry name" value="Bet v1-like"/>
    <property type="match status" value="1"/>
</dbReference>
<dbReference type="Pfam" id="PF11274">
    <property type="entry name" value="DUF3074"/>
    <property type="match status" value="1"/>
</dbReference>
<dbReference type="AlphaFoldDB" id="A0A6G1IB42"/>
<dbReference type="Proteomes" id="UP000799640">
    <property type="component" value="Unassembled WGS sequence"/>
</dbReference>
<proteinExistence type="predicted"/>
<dbReference type="Gene3D" id="3.30.530.20">
    <property type="match status" value="1"/>
</dbReference>